<keyword evidence="9" id="KW-1185">Reference proteome</keyword>
<name>I9DQS4_9ALTE</name>
<reference evidence="8 9" key="1">
    <citation type="journal article" date="2012" name="J. Bacteriol.">
        <title>Genome Sequence of Pectin-Degrading Alishewanella agri, Isolated from Landfill Soil.</title>
        <authorList>
            <person name="Kim J."/>
            <person name="Jung J."/>
            <person name="Sung J.S."/>
            <person name="Chun J."/>
            <person name="Park W."/>
        </authorList>
    </citation>
    <scope>NUCLEOTIDE SEQUENCE [LARGE SCALE GENOMIC DNA]</scope>
    <source>
        <strain evidence="8 9">BL06</strain>
    </source>
</reference>
<dbReference type="PROSITE" id="PS51257">
    <property type="entry name" value="PROKAR_LIPOPROTEIN"/>
    <property type="match status" value="1"/>
</dbReference>
<dbReference type="STRING" id="1195246.AGRI_11252"/>
<gene>
    <name evidence="8" type="ORF">AGRI_11252</name>
</gene>
<evidence type="ECO:0000256" key="1">
    <source>
        <dbReference type="ARBA" id="ARBA00004459"/>
    </source>
</evidence>
<organism evidence="8 9">
    <name type="scientific">Alishewanella agri BL06</name>
    <dbReference type="NCBI Taxonomy" id="1195246"/>
    <lineage>
        <taxon>Bacteria</taxon>
        <taxon>Pseudomonadati</taxon>
        <taxon>Pseudomonadota</taxon>
        <taxon>Gammaproteobacteria</taxon>
        <taxon>Alteromonadales</taxon>
        <taxon>Alteromonadaceae</taxon>
        <taxon>Alishewanella</taxon>
    </lineage>
</organism>
<dbReference type="InterPro" id="IPR032831">
    <property type="entry name" value="LptM_cons"/>
</dbReference>
<evidence type="ECO:0000256" key="7">
    <source>
        <dbReference type="SAM" id="MobiDB-lite"/>
    </source>
</evidence>
<protein>
    <recommendedName>
        <fullName evidence="10">Lipoprotein</fullName>
    </recommendedName>
</protein>
<evidence type="ECO:0008006" key="10">
    <source>
        <dbReference type="Google" id="ProtNLM"/>
    </source>
</evidence>
<keyword evidence="5" id="KW-0998">Cell outer membrane</keyword>
<dbReference type="Pfam" id="PF13627">
    <property type="entry name" value="LptM_cons"/>
    <property type="match status" value="1"/>
</dbReference>
<dbReference type="Proteomes" id="UP000035062">
    <property type="component" value="Unassembled WGS sequence"/>
</dbReference>
<evidence type="ECO:0000256" key="5">
    <source>
        <dbReference type="ARBA" id="ARBA00023237"/>
    </source>
</evidence>
<dbReference type="EMBL" id="AKKU01000020">
    <property type="protein sequence ID" value="EIW88375.1"/>
    <property type="molecule type" value="Genomic_DNA"/>
</dbReference>
<feature type="region of interest" description="Disordered" evidence="7">
    <location>
        <begin position="33"/>
        <end position="57"/>
    </location>
</feature>
<comment type="caution">
    <text evidence="8">The sequence shown here is derived from an EMBL/GenBank/DDBJ whole genome shotgun (WGS) entry which is preliminary data.</text>
</comment>
<keyword evidence="4" id="KW-0564">Palmitate</keyword>
<keyword evidence="2" id="KW-0732">Signal</keyword>
<comment type="subcellular location">
    <subcellularLocation>
        <location evidence="1">Cell outer membrane</location>
        <topology evidence="1">Lipid-anchor</topology>
    </subcellularLocation>
</comment>
<evidence type="ECO:0000313" key="8">
    <source>
        <dbReference type="EMBL" id="EIW88375.1"/>
    </source>
</evidence>
<evidence type="ECO:0000313" key="9">
    <source>
        <dbReference type="Proteomes" id="UP000035062"/>
    </source>
</evidence>
<keyword evidence="3" id="KW-0472">Membrane</keyword>
<proteinExistence type="predicted"/>
<accession>I9DQS4</accession>
<evidence type="ECO:0000256" key="3">
    <source>
        <dbReference type="ARBA" id="ARBA00023136"/>
    </source>
</evidence>
<evidence type="ECO:0000256" key="4">
    <source>
        <dbReference type="ARBA" id="ARBA00023139"/>
    </source>
</evidence>
<evidence type="ECO:0000256" key="6">
    <source>
        <dbReference type="ARBA" id="ARBA00023288"/>
    </source>
</evidence>
<keyword evidence="6" id="KW-0449">Lipoprotein</keyword>
<dbReference type="RefSeq" id="WP_008609791.1">
    <property type="nucleotide sequence ID" value="NZ_AKKU01000020.1"/>
</dbReference>
<dbReference type="GO" id="GO:0009279">
    <property type="term" value="C:cell outer membrane"/>
    <property type="evidence" value="ECO:0007669"/>
    <property type="project" value="UniProtKB-SubCell"/>
</dbReference>
<evidence type="ECO:0000256" key="2">
    <source>
        <dbReference type="ARBA" id="ARBA00022729"/>
    </source>
</evidence>
<dbReference type="AlphaFoldDB" id="I9DQS4"/>
<dbReference type="NCBIfam" id="NF047847">
    <property type="entry name" value="SS_mature_LptM"/>
    <property type="match status" value="1"/>
</dbReference>
<dbReference type="PATRIC" id="fig|1195246.3.peg.2232"/>
<sequence>MHAQRISRLLRLLTGALLATVLLSACGQKGPLTLPQAEPEVAAPPPQKITEDTESQG</sequence>